<accession>A0A1Z3HGD9</accession>
<dbReference type="OrthoDB" id="503789at2"/>
<dbReference type="Proteomes" id="UP000191901">
    <property type="component" value="Chromosome"/>
</dbReference>
<keyword evidence="4" id="KW-0574">Periplasm</keyword>
<dbReference type="PRINTS" id="PR00909">
    <property type="entry name" value="SPERMDNBNDNG"/>
</dbReference>
<keyword evidence="2" id="KW-0813">Transport</keyword>
<evidence type="ECO:0000256" key="2">
    <source>
        <dbReference type="ARBA" id="ARBA00022448"/>
    </source>
</evidence>
<dbReference type="AlphaFoldDB" id="A0A1Z3HGD9"/>
<sequence length="388" mass="44114">MKRRTFLQLVAATIGLGLSACGPASPEVEVRLLEGSIPARLIKRFKRQSQASATFTATPSLLSLFQDLRRWQRLPGEAVPRWQRIWNWVRFWQSESSPGNAPDWVSLGDYWLTAAVQEQLIQPLRSEHLPGWQRLSPAWQQLVRRDRNGQFAEDGAIWAVPYRWGSLIWIYDPRPFQRLGWQPSQWQDLWHPDLQRRFALPDHPRLVLGLALKALNQSANSPDVQAMAALSERLQTLQQQVQLYSSEHGLKALINGDLWLIVGWSTDLLPQLSQYRQFQAGIPQEGTILTADLWVRPTNAPLPLSAAAKQWIEFCLTPDHAAQLSLLSQGGSPLYAGQQRQALPSNLQEQPLIFPPADLYGRSEFLQPLSDSAQTAYDRLWQEMRSPG</sequence>
<dbReference type="GO" id="GO:0042597">
    <property type="term" value="C:periplasmic space"/>
    <property type="evidence" value="ECO:0007669"/>
    <property type="project" value="UniProtKB-SubCell"/>
</dbReference>
<dbReference type="PANTHER" id="PTHR30222:SF17">
    <property type="entry name" value="SPERMIDINE_PUTRESCINE-BINDING PERIPLASMIC PROTEIN"/>
    <property type="match status" value="1"/>
</dbReference>
<dbReference type="Pfam" id="PF13343">
    <property type="entry name" value="SBP_bac_6"/>
    <property type="match status" value="1"/>
</dbReference>
<dbReference type="Gene3D" id="3.40.190.10">
    <property type="entry name" value="Periplasmic binding protein-like II"/>
    <property type="match status" value="2"/>
</dbReference>
<evidence type="ECO:0000256" key="1">
    <source>
        <dbReference type="ARBA" id="ARBA00004418"/>
    </source>
</evidence>
<dbReference type="STRING" id="1641165.XM38_15510"/>
<name>A0A1Z3HGD9_9CYAN</name>
<evidence type="ECO:0000256" key="4">
    <source>
        <dbReference type="ARBA" id="ARBA00022764"/>
    </source>
</evidence>
<evidence type="ECO:0000313" key="6">
    <source>
        <dbReference type="Proteomes" id="UP000191901"/>
    </source>
</evidence>
<organism evidence="5 6">
    <name type="scientific">Halomicronema hongdechloris C2206</name>
    <dbReference type="NCBI Taxonomy" id="1641165"/>
    <lineage>
        <taxon>Bacteria</taxon>
        <taxon>Bacillati</taxon>
        <taxon>Cyanobacteriota</taxon>
        <taxon>Cyanophyceae</taxon>
        <taxon>Nodosilineales</taxon>
        <taxon>Nodosilineaceae</taxon>
        <taxon>Halomicronema</taxon>
    </lineage>
</organism>
<dbReference type="GO" id="GO:0019808">
    <property type="term" value="F:polyamine binding"/>
    <property type="evidence" value="ECO:0007669"/>
    <property type="project" value="InterPro"/>
</dbReference>
<protein>
    <submittedName>
        <fullName evidence="5">Spermidine/putrescine-binding periplasmic protein 1</fullName>
    </submittedName>
</protein>
<dbReference type="RefSeq" id="WP_088428885.1">
    <property type="nucleotide sequence ID" value="NZ_CP021983.2"/>
</dbReference>
<keyword evidence="6" id="KW-1185">Reference proteome</keyword>
<keyword evidence="3" id="KW-0732">Signal</keyword>
<dbReference type="KEGG" id="hhg:XM38_002900"/>
<reference evidence="5 6" key="1">
    <citation type="journal article" date="2016" name="Biochim. Biophys. Acta">
        <title>Characterization of red-shifted phycobilisomes isolated from the chlorophyll f-containing cyanobacterium Halomicronema hongdechloris.</title>
        <authorList>
            <person name="Li Y."/>
            <person name="Lin Y."/>
            <person name="Garvey C.J."/>
            <person name="Birch D."/>
            <person name="Corkery R.W."/>
            <person name="Loughlin P.C."/>
            <person name="Scheer H."/>
            <person name="Willows R.D."/>
            <person name="Chen M."/>
        </authorList>
    </citation>
    <scope>NUCLEOTIDE SEQUENCE [LARGE SCALE GENOMIC DNA]</scope>
    <source>
        <strain evidence="5 6">C2206</strain>
    </source>
</reference>
<dbReference type="SUPFAM" id="SSF53850">
    <property type="entry name" value="Periplasmic binding protein-like II"/>
    <property type="match status" value="1"/>
</dbReference>
<dbReference type="InterPro" id="IPR001188">
    <property type="entry name" value="Sperm_putr-bd"/>
</dbReference>
<dbReference type="PANTHER" id="PTHR30222">
    <property type="entry name" value="SPERMIDINE/PUTRESCINE-BINDING PERIPLASMIC PROTEIN"/>
    <property type="match status" value="1"/>
</dbReference>
<dbReference type="EMBL" id="CP021983">
    <property type="protein sequence ID" value="ASC69363.1"/>
    <property type="molecule type" value="Genomic_DNA"/>
</dbReference>
<gene>
    <name evidence="5" type="primary">potD-B</name>
    <name evidence="5" type="ORF">XM38_002900</name>
</gene>
<evidence type="ECO:0000313" key="5">
    <source>
        <dbReference type="EMBL" id="ASC69363.1"/>
    </source>
</evidence>
<comment type="subcellular location">
    <subcellularLocation>
        <location evidence="1">Periplasm</location>
    </subcellularLocation>
</comment>
<dbReference type="GO" id="GO:0015846">
    <property type="term" value="P:polyamine transport"/>
    <property type="evidence" value="ECO:0007669"/>
    <property type="project" value="InterPro"/>
</dbReference>
<dbReference type="PROSITE" id="PS51257">
    <property type="entry name" value="PROKAR_LIPOPROTEIN"/>
    <property type="match status" value="1"/>
</dbReference>
<evidence type="ECO:0000256" key="3">
    <source>
        <dbReference type="ARBA" id="ARBA00022729"/>
    </source>
</evidence>
<proteinExistence type="predicted"/>